<evidence type="ECO:0000313" key="19">
    <source>
        <dbReference type="Proteomes" id="UP000593567"/>
    </source>
</evidence>
<keyword evidence="14" id="KW-0539">Nucleus</keyword>
<keyword evidence="7" id="KW-0399">Innate immunity</keyword>
<sequence length="90" mass="10245">MNFCTWENEKFKDFFKPGKYVCVKCGHDLFSSNAKFKHSSPWPAFSETLRPDSLYKKPETATAFKIHCGNCKHPLGHQFLGDGPKGGSRF</sequence>
<keyword evidence="10" id="KW-0391">Immunity</keyword>
<dbReference type="GO" id="GO:0030091">
    <property type="term" value="P:protein repair"/>
    <property type="evidence" value="ECO:0007669"/>
    <property type="project" value="TreeGrafter"/>
</dbReference>
<evidence type="ECO:0000256" key="9">
    <source>
        <dbReference type="ARBA" id="ARBA00022833"/>
    </source>
</evidence>
<dbReference type="Gene3D" id="2.170.150.20">
    <property type="entry name" value="Peptide methionine sulfoxide reductase"/>
    <property type="match status" value="1"/>
</dbReference>
<keyword evidence="8" id="KW-0479">Metal-binding</keyword>
<dbReference type="PANTHER" id="PTHR46755:SF5">
    <property type="entry name" value="METHIONINE-R-SULFOXIDE REDUCTASE B1"/>
    <property type="match status" value="1"/>
</dbReference>
<evidence type="ECO:0000256" key="14">
    <source>
        <dbReference type="ARBA" id="ARBA00023242"/>
    </source>
</evidence>
<evidence type="ECO:0000256" key="12">
    <source>
        <dbReference type="ARBA" id="ARBA00023002"/>
    </source>
</evidence>
<dbReference type="PANTHER" id="PTHR46755">
    <property type="entry name" value="METHIONINE-R-SULFOXIDE REDUCTASE B1"/>
    <property type="match status" value="1"/>
</dbReference>
<evidence type="ECO:0000256" key="10">
    <source>
        <dbReference type="ARBA" id="ARBA00022859"/>
    </source>
</evidence>
<dbReference type="InterPro" id="IPR002579">
    <property type="entry name" value="Met_Sox_Rdtase_MsrB_dom"/>
</dbReference>
<dbReference type="GO" id="GO:0046872">
    <property type="term" value="F:metal ion binding"/>
    <property type="evidence" value="ECO:0007669"/>
    <property type="project" value="UniProtKB-KW"/>
</dbReference>
<dbReference type="GO" id="GO:0045087">
    <property type="term" value="P:innate immune response"/>
    <property type="evidence" value="ECO:0007669"/>
    <property type="project" value="UniProtKB-KW"/>
</dbReference>
<comment type="subcellular location">
    <subcellularLocation>
        <location evidence="3">Cytoplasm</location>
        <location evidence="3">Cytoskeleton</location>
    </subcellularLocation>
    <subcellularLocation>
        <location evidence="2">Nucleus</location>
    </subcellularLocation>
</comment>
<comment type="function">
    <text evidence="15">Methionine-sulfoxide reductase that specifically reduces methionine (R)-sulfoxide back to methionine. While in many cases, methionine oxidation is the result of random oxidation following oxidative stress, methionine oxidation is also a post-translational modification that takes place on specific residue. Acts as a regulator of actin assembly by reducing methionine (R)-sulfoxide mediated by MICALs (MICAL1, MICAL2 or MICAL3) on actin, thereby promoting filament repolymerization. Plays a role in innate immunity by reducing oxidized actin, leading to actin repolymerization in macrophages.</text>
</comment>
<dbReference type="InterPro" id="IPR011057">
    <property type="entry name" value="Mss4-like_sf"/>
</dbReference>
<evidence type="ECO:0000256" key="3">
    <source>
        <dbReference type="ARBA" id="ARBA00004245"/>
    </source>
</evidence>
<evidence type="ECO:0000256" key="2">
    <source>
        <dbReference type="ARBA" id="ARBA00004123"/>
    </source>
</evidence>
<feature type="domain" description="MsrB" evidence="17">
    <location>
        <begin position="1"/>
        <end position="90"/>
    </location>
</feature>
<comment type="cofactor">
    <cofactor evidence="1">
        <name>Zn(2+)</name>
        <dbReference type="ChEBI" id="CHEBI:29105"/>
    </cofactor>
</comment>
<organism evidence="18 19">
    <name type="scientific">Bugula neritina</name>
    <name type="common">Brown bryozoan</name>
    <name type="synonym">Sertularia neritina</name>
    <dbReference type="NCBI Taxonomy" id="10212"/>
    <lineage>
        <taxon>Eukaryota</taxon>
        <taxon>Metazoa</taxon>
        <taxon>Spiralia</taxon>
        <taxon>Lophotrochozoa</taxon>
        <taxon>Bryozoa</taxon>
        <taxon>Gymnolaemata</taxon>
        <taxon>Cheilostomatida</taxon>
        <taxon>Flustrina</taxon>
        <taxon>Buguloidea</taxon>
        <taxon>Bugulidae</taxon>
        <taxon>Bugula</taxon>
    </lineage>
</organism>
<evidence type="ECO:0000256" key="15">
    <source>
        <dbReference type="ARBA" id="ARBA00046083"/>
    </source>
</evidence>
<evidence type="ECO:0000256" key="1">
    <source>
        <dbReference type="ARBA" id="ARBA00001947"/>
    </source>
</evidence>
<evidence type="ECO:0000256" key="16">
    <source>
        <dbReference type="ARBA" id="ARBA00048488"/>
    </source>
</evidence>
<evidence type="ECO:0000256" key="8">
    <source>
        <dbReference type="ARBA" id="ARBA00022723"/>
    </source>
</evidence>
<dbReference type="AlphaFoldDB" id="A0A7J7IUX7"/>
<reference evidence="18" key="1">
    <citation type="submission" date="2020-06" db="EMBL/GenBank/DDBJ databases">
        <title>Draft genome of Bugula neritina, a colonial animal packing powerful symbionts and potential medicines.</title>
        <authorList>
            <person name="Rayko M."/>
        </authorList>
    </citation>
    <scope>NUCLEOTIDE SEQUENCE [LARGE SCALE GENOMIC DNA]</scope>
    <source>
        <strain evidence="18">Kwan_BN1</strain>
    </source>
</reference>
<evidence type="ECO:0000256" key="4">
    <source>
        <dbReference type="ARBA" id="ARBA00007174"/>
    </source>
</evidence>
<keyword evidence="13" id="KW-0206">Cytoskeleton</keyword>
<keyword evidence="6" id="KW-0963">Cytoplasm</keyword>
<evidence type="ECO:0000256" key="7">
    <source>
        <dbReference type="ARBA" id="ARBA00022588"/>
    </source>
</evidence>
<keyword evidence="12" id="KW-0560">Oxidoreductase</keyword>
<proteinExistence type="inferred from homology"/>
<protein>
    <recommendedName>
        <fullName evidence="5">peptide-methionine (R)-S-oxide reductase</fullName>
        <ecNumber evidence="5">1.8.4.12</ecNumber>
    </recommendedName>
</protein>
<gene>
    <name evidence="18" type="ORF">EB796_023971</name>
</gene>
<dbReference type="GO" id="GO:0005856">
    <property type="term" value="C:cytoskeleton"/>
    <property type="evidence" value="ECO:0007669"/>
    <property type="project" value="UniProtKB-SubCell"/>
</dbReference>
<dbReference type="EMBL" id="VXIV02003365">
    <property type="protein sequence ID" value="KAF6017723.1"/>
    <property type="molecule type" value="Genomic_DNA"/>
</dbReference>
<keyword evidence="11" id="KW-0712">Selenocysteine</keyword>
<evidence type="ECO:0000256" key="6">
    <source>
        <dbReference type="ARBA" id="ARBA00022490"/>
    </source>
</evidence>
<comment type="caution">
    <text evidence="18">The sequence shown here is derived from an EMBL/GenBank/DDBJ whole genome shotgun (WGS) entry which is preliminary data.</text>
</comment>
<dbReference type="OrthoDB" id="44061at2759"/>
<evidence type="ECO:0000256" key="5">
    <source>
        <dbReference type="ARBA" id="ARBA00012499"/>
    </source>
</evidence>
<dbReference type="SUPFAM" id="SSF51316">
    <property type="entry name" value="Mss4-like"/>
    <property type="match status" value="1"/>
</dbReference>
<dbReference type="Pfam" id="PF01641">
    <property type="entry name" value="SelR"/>
    <property type="match status" value="1"/>
</dbReference>
<dbReference type="InterPro" id="IPR052150">
    <property type="entry name" value="MsrB_Met_sulfoxide_reductase"/>
</dbReference>
<keyword evidence="9" id="KW-0862">Zinc</keyword>
<dbReference type="GO" id="GO:0033743">
    <property type="term" value="F:peptide-methionine (R)-S-oxide reductase activity"/>
    <property type="evidence" value="ECO:0007669"/>
    <property type="project" value="UniProtKB-EC"/>
</dbReference>
<dbReference type="Proteomes" id="UP000593567">
    <property type="component" value="Unassembled WGS sequence"/>
</dbReference>
<evidence type="ECO:0000313" key="18">
    <source>
        <dbReference type="EMBL" id="KAF6017723.1"/>
    </source>
</evidence>
<dbReference type="GO" id="GO:0005634">
    <property type="term" value="C:nucleus"/>
    <property type="evidence" value="ECO:0007669"/>
    <property type="project" value="UniProtKB-SubCell"/>
</dbReference>
<keyword evidence="19" id="KW-1185">Reference proteome</keyword>
<evidence type="ECO:0000259" key="17">
    <source>
        <dbReference type="PROSITE" id="PS51790"/>
    </source>
</evidence>
<evidence type="ECO:0000256" key="13">
    <source>
        <dbReference type="ARBA" id="ARBA00023212"/>
    </source>
</evidence>
<evidence type="ECO:0000256" key="11">
    <source>
        <dbReference type="ARBA" id="ARBA00022933"/>
    </source>
</evidence>
<name>A0A7J7IUX7_BUGNE</name>
<dbReference type="EC" id="1.8.4.12" evidence="5"/>
<accession>A0A7J7IUX7</accession>
<comment type="similarity">
    <text evidence="4">Belongs to the MsrB Met sulfoxide reductase family.</text>
</comment>
<comment type="catalytic activity">
    <reaction evidence="16">
        <text>L-methionyl-[protein] + [thioredoxin]-disulfide + H2O = L-methionyl-(R)-S-oxide-[protein] + [thioredoxin]-dithiol</text>
        <dbReference type="Rhea" id="RHEA:24164"/>
        <dbReference type="Rhea" id="RHEA-COMP:10698"/>
        <dbReference type="Rhea" id="RHEA-COMP:10700"/>
        <dbReference type="Rhea" id="RHEA-COMP:12313"/>
        <dbReference type="Rhea" id="RHEA-COMP:12314"/>
        <dbReference type="ChEBI" id="CHEBI:15377"/>
        <dbReference type="ChEBI" id="CHEBI:16044"/>
        <dbReference type="ChEBI" id="CHEBI:29950"/>
        <dbReference type="ChEBI" id="CHEBI:45764"/>
        <dbReference type="ChEBI" id="CHEBI:50058"/>
        <dbReference type="EC" id="1.8.4.12"/>
    </reaction>
</comment>
<dbReference type="PROSITE" id="PS51790">
    <property type="entry name" value="MSRB"/>
    <property type="match status" value="1"/>
</dbReference>